<dbReference type="STRING" id="15368.I1GM02"/>
<dbReference type="KEGG" id="bdi:100820885"/>
<dbReference type="FunFam" id="1.10.110.10:FF:000001">
    <property type="entry name" value="Bifunctional inhibitor/lipid-transfer protein/seed storage 2S albumin superfamily protein"/>
    <property type="match status" value="1"/>
</dbReference>
<dbReference type="InterPro" id="IPR043325">
    <property type="entry name" value="LTSS"/>
</dbReference>
<dbReference type="SUPFAM" id="SSF47699">
    <property type="entry name" value="Bifunctional inhibitor/lipid-transfer protein/seed storage 2S albumin"/>
    <property type="match status" value="1"/>
</dbReference>
<dbReference type="InterPro" id="IPR000528">
    <property type="entry name" value="Plant_nsLTP"/>
</dbReference>
<feature type="compositionally biased region" description="Low complexity" evidence="8">
    <location>
        <begin position="149"/>
        <end position="167"/>
    </location>
</feature>
<dbReference type="Proteomes" id="UP000008810">
    <property type="component" value="Chromosome 1"/>
</dbReference>
<evidence type="ECO:0000256" key="2">
    <source>
        <dbReference type="ARBA" id="ARBA00009748"/>
    </source>
</evidence>
<keyword evidence="5" id="KW-1015">Disulfide bond</keyword>
<keyword evidence="13" id="KW-1185">Reference proteome</keyword>
<dbReference type="PANTHER" id="PTHR33044">
    <property type="entry name" value="BIFUNCTIONAL INHIBITOR/LIPID-TRANSFER PROTEIN/SEED STORAGE 2S ALBUMIN SUPERFAMILY PROTEIN-RELATED"/>
    <property type="match status" value="1"/>
</dbReference>
<dbReference type="OMA" id="GLRINNC"/>
<evidence type="ECO:0000256" key="4">
    <source>
        <dbReference type="ARBA" id="ARBA00022729"/>
    </source>
</evidence>
<dbReference type="AlphaFoldDB" id="I1GM02"/>
<dbReference type="EMBL" id="CM000880">
    <property type="protein sequence ID" value="KQK12617.1"/>
    <property type="molecule type" value="Genomic_DNA"/>
</dbReference>
<keyword evidence="3" id="KW-0336">GPI-anchor</keyword>
<feature type="chain" id="PRO_5014093916" description="Bifunctional inhibitor/plant lipid transfer protein/seed storage helical domain-containing protein" evidence="9">
    <location>
        <begin position="35"/>
        <end position="202"/>
    </location>
</feature>
<dbReference type="InterPro" id="IPR036312">
    <property type="entry name" value="Bifun_inhib/LTP/seed_sf"/>
</dbReference>
<evidence type="ECO:0000256" key="6">
    <source>
        <dbReference type="ARBA" id="ARBA00023180"/>
    </source>
</evidence>
<evidence type="ECO:0000313" key="11">
    <source>
        <dbReference type="EMBL" id="KQK12617.1"/>
    </source>
</evidence>
<evidence type="ECO:0000259" key="10">
    <source>
        <dbReference type="SMART" id="SM00499"/>
    </source>
</evidence>
<dbReference type="GO" id="GO:0098552">
    <property type="term" value="C:side of membrane"/>
    <property type="evidence" value="ECO:0007669"/>
    <property type="project" value="UniProtKB-KW"/>
</dbReference>
<dbReference type="eggNOG" id="ENOG502RZD2">
    <property type="taxonomic scope" value="Eukaryota"/>
</dbReference>
<dbReference type="GO" id="GO:0006869">
    <property type="term" value="P:lipid transport"/>
    <property type="evidence" value="ECO:0007669"/>
    <property type="project" value="InterPro"/>
</dbReference>
<reference evidence="12" key="3">
    <citation type="submission" date="2018-08" db="UniProtKB">
        <authorList>
            <consortium name="EnsemblPlants"/>
        </authorList>
    </citation>
    <scope>IDENTIFICATION</scope>
    <source>
        <strain evidence="12">cv. Bd21</strain>
    </source>
</reference>
<evidence type="ECO:0000256" key="9">
    <source>
        <dbReference type="SAM" id="SignalP"/>
    </source>
</evidence>
<dbReference type="InterPro" id="IPR016140">
    <property type="entry name" value="Bifunc_inhib/LTP/seed_store"/>
</dbReference>
<reference evidence="11 12" key="1">
    <citation type="journal article" date="2010" name="Nature">
        <title>Genome sequencing and analysis of the model grass Brachypodium distachyon.</title>
        <authorList>
            <consortium name="International Brachypodium Initiative"/>
        </authorList>
    </citation>
    <scope>NUCLEOTIDE SEQUENCE [LARGE SCALE GENOMIC DNA]</scope>
    <source>
        <strain evidence="11 12">Bd21</strain>
    </source>
</reference>
<evidence type="ECO:0000313" key="12">
    <source>
        <dbReference type="EnsemblPlants" id="KQK12617"/>
    </source>
</evidence>
<dbReference type="GO" id="GO:0005886">
    <property type="term" value="C:plasma membrane"/>
    <property type="evidence" value="ECO:0007669"/>
    <property type="project" value="UniProtKB-SubCell"/>
</dbReference>
<dbReference type="HOGENOM" id="CLU_089796_1_0_1"/>
<accession>I1GM02</accession>
<evidence type="ECO:0000313" key="13">
    <source>
        <dbReference type="Proteomes" id="UP000008810"/>
    </source>
</evidence>
<dbReference type="Gene3D" id="1.10.110.10">
    <property type="entry name" value="Plant lipid-transfer and hydrophobic proteins"/>
    <property type="match status" value="1"/>
</dbReference>
<dbReference type="OrthoDB" id="1938537at2759"/>
<keyword evidence="7" id="KW-0449">Lipoprotein</keyword>
<dbReference type="Pfam" id="PF14368">
    <property type="entry name" value="LTP_2"/>
    <property type="match status" value="1"/>
</dbReference>
<dbReference type="PRINTS" id="PR00382">
    <property type="entry name" value="LIPIDTRNSFER"/>
</dbReference>
<name>I1GM02_BRADI</name>
<reference evidence="11" key="2">
    <citation type="submission" date="2017-06" db="EMBL/GenBank/DDBJ databases">
        <title>WGS assembly of Brachypodium distachyon.</title>
        <authorList>
            <consortium name="The International Brachypodium Initiative"/>
            <person name="Lucas S."/>
            <person name="Harmon-Smith M."/>
            <person name="Lail K."/>
            <person name="Tice H."/>
            <person name="Grimwood J."/>
            <person name="Bruce D."/>
            <person name="Barry K."/>
            <person name="Shu S."/>
            <person name="Lindquist E."/>
            <person name="Wang M."/>
            <person name="Pitluck S."/>
            <person name="Vogel J.P."/>
            <person name="Garvin D.F."/>
            <person name="Mockler T.C."/>
            <person name="Schmutz J."/>
            <person name="Rokhsar D."/>
            <person name="Bevan M.W."/>
        </authorList>
    </citation>
    <scope>NUCLEOTIDE SEQUENCE</scope>
    <source>
        <strain evidence="11">Bd21</strain>
    </source>
</reference>
<dbReference type="RefSeq" id="XP_003564265.1">
    <property type="nucleotide sequence ID" value="XM_003564217.4"/>
</dbReference>
<proteinExistence type="inferred from homology"/>
<dbReference type="EnsemblPlants" id="KQK12617">
    <property type="protein sequence ID" value="KQK12617"/>
    <property type="gene ID" value="BRADI_1g04930v3"/>
</dbReference>
<keyword evidence="6" id="KW-0325">Glycoprotein</keyword>
<dbReference type="SMART" id="SM00499">
    <property type="entry name" value="AAI"/>
    <property type="match status" value="1"/>
</dbReference>
<dbReference type="Gramene" id="KQK12617">
    <property type="protein sequence ID" value="KQK12617"/>
    <property type="gene ID" value="BRADI_1g04930v3"/>
</dbReference>
<evidence type="ECO:0000256" key="7">
    <source>
        <dbReference type="ARBA" id="ARBA00023288"/>
    </source>
</evidence>
<evidence type="ECO:0000256" key="5">
    <source>
        <dbReference type="ARBA" id="ARBA00023157"/>
    </source>
</evidence>
<dbReference type="GeneID" id="100820885"/>
<comment type="similarity">
    <text evidence="2">Belongs to the plant LTP family.</text>
</comment>
<comment type="subcellular location">
    <subcellularLocation>
        <location evidence="1">Cell membrane</location>
        <topology evidence="1">Lipid-anchor</topology>
        <topology evidence="1">GPI-anchor</topology>
    </subcellularLocation>
</comment>
<dbReference type="CDD" id="cd00010">
    <property type="entry name" value="AAI_LTSS"/>
    <property type="match status" value="1"/>
</dbReference>
<evidence type="ECO:0000256" key="1">
    <source>
        <dbReference type="ARBA" id="ARBA00004609"/>
    </source>
</evidence>
<feature type="signal peptide" evidence="9">
    <location>
        <begin position="1"/>
        <end position="34"/>
    </location>
</feature>
<keyword evidence="4 9" id="KW-0732">Signal</keyword>
<organism evidence="12">
    <name type="scientific">Brachypodium distachyon</name>
    <name type="common">Purple false brome</name>
    <name type="synonym">Trachynia distachya</name>
    <dbReference type="NCBI Taxonomy" id="15368"/>
    <lineage>
        <taxon>Eukaryota</taxon>
        <taxon>Viridiplantae</taxon>
        <taxon>Streptophyta</taxon>
        <taxon>Embryophyta</taxon>
        <taxon>Tracheophyta</taxon>
        <taxon>Spermatophyta</taxon>
        <taxon>Magnoliopsida</taxon>
        <taxon>Liliopsida</taxon>
        <taxon>Poales</taxon>
        <taxon>Poaceae</taxon>
        <taxon>BOP clade</taxon>
        <taxon>Pooideae</taxon>
        <taxon>Stipodae</taxon>
        <taxon>Brachypodieae</taxon>
        <taxon>Brachypodium</taxon>
    </lineage>
</organism>
<sequence length="202" mass="20211">MAASASASGRSSAMLGLAMAAVLLAFGLVGPAGADFAADRAECADRLMGLATCLTFVEATATARAPTPDCCSGFKTVLGASKKCLCVLVKDRDEPALGLKINVTRAMNLPSACSIPATFSDCPKILNMSPDSKEAEIFKQYAKEHEGKNGTTTTTPAAAAATGTTGGKSANAAAAAGAGTQRRSTAFVGVVSALLASVFVLA</sequence>
<feature type="region of interest" description="Disordered" evidence="8">
    <location>
        <begin position="145"/>
        <end position="167"/>
    </location>
</feature>
<gene>
    <name evidence="12" type="primary">LOC100820885</name>
    <name evidence="11" type="ORF">BRADI_1g04930v3</name>
</gene>
<dbReference type="GO" id="GO:0008289">
    <property type="term" value="F:lipid binding"/>
    <property type="evidence" value="ECO:0007669"/>
    <property type="project" value="InterPro"/>
</dbReference>
<keyword evidence="3" id="KW-0472">Membrane</keyword>
<dbReference type="ExpressionAtlas" id="I1GM02">
    <property type="expression patterns" value="baseline and differential"/>
</dbReference>
<evidence type="ECO:0000256" key="8">
    <source>
        <dbReference type="SAM" id="MobiDB-lite"/>
    </source>
</evidence>
<protein>
    <recommendedName>
        <fullName evidence="10">Bifunctional inhibitor/plant lipid transfer protein/seed storage helical domain-containing protein</fullName>
    </recommendedName>
</protein>
<evidence type="ECO:0000256" key="3">
    <source>
        <dbReference type="ARBA" id="ARBA00022622"/>
    </source>
</evidence>
<feature type="domain" description="Bifunctional inhibitor/plant lipid transfer protein/seed storage helical" evidence="10">
    <location>
        <begin position="43"/>
        <end position="122"/>
    </location>
</feature>